<dbReference type="AlphaFoldDB" id="A0A855SE08"/>
<dbReference type="GeneID" id="61229405"/>
<dbReference type="EMBL" id="PYOY01000006">
    <property type="protein sequence ID" value="PSX06912.1"/>
    <property type="molecule type" value="Genomic_DNA"/>
</dbReference>
<organism evidence="1 2">
    <name type="scientific">Photobacterium angustum</name>
    <dbReference type="NCBI Taxonomy" id="661"/>
    <lineage>
        <taxon>Bacteria</taxon>
        <taxon>Pseudomonadati</taxon>
        <taxon>Pseudomonadota</taxon>
        <taxon>Gammaproteobacteria</taxon>
        <taxon>Vibrionales</taxon>
        <taxon>Vibrionaceae</taxon>
        <taxon>Photobacterium</taxon>
    </lineage>
</organism>
<comment type="caution">
    <text evidence="1">The sequence shown here is derived from an EMBL/GenBank/DDBJ whole genome shotgun (WGS) entry which is preliminary data.</text>
</comment>
<evidence type="ECO:0000313" key="1">
    <source>
        <dbReference type="EMBL" id="PSX06912.1"/>
    </source>
</evidence>
<dbReference type="Proteomes" id="UP000241440">
    <property type="component" value="Unassembled WGS sequence"/>
</dbReference>
<protein>
    <submittedName>
        <fullName evidence="1">Uncharacterized protein</fullName>
    </submittedName>
</protein>
<sequence length="132" mass="14251">MLYSFSSSLFANTTSQKIDIKDTVTAPNSDKALIAFNVGVDLSGIEQPATIAAESIEKMASSLQTMAEHPNLTPSQQQTVIETFQQIDTLTKTFNQSVAALPQAVAQTSQPIVTASKTVINEIKIYTIVFLL</sequence>
<evidence type="ECO:0000313" key="2">
    <source>
        <dbReference type="Proteomes" id="UP000241440"/>
    </source>
</evidence>
<accession>A0A855SE08</accession>
<name>A0A855SE08_PHOAN</name>
<reference evidence="1 2" key="1">
    <citation type="submission" date="2018-01" db="EMBL/GenBank/DDBJ databases">
        <title>Whole genome sequencing of Histamine producing bacteria.</title>
        <authorList>
            <person name="Butler K."/>
        </authorList>
    </citation>
    <scope>NUCLEOTIDE SEQUENCE [LARGE SCALE GENOMIC DNA]</scope>
    <source>
        <strain evidence="1 2">A2-1</strain>
    </source>
</reference>
<dbReference type="RefSeq" id="WP_045084036.1">
    <property type="nucleotide sequence ID" value="NZ_JZSV01000002.1"/>
</dbReference>
<gene>
    <name evidence="1" type="ORF">C0W41_12875</name>
</gene>
<proteinExistence type="predicted"/>